<dbReference type="OrthoDB" id="9812921at2"/>
<dbReference type="InterPro" id="IPR011042">
    <property type="entry name" value="6-blade_b-propeller_TolB-like"/>
</dbReference>
<dbReference type="InterPro" id="IPR029058">
    <property type="entry name" value="AB_hydrolase_fold"/>
</dbReference>
<evidence type="ECO:0000313" key="3">
    <source>
        <dbReference type="EMBL" id="MVT41417.1"/>
    </source>
</evidence>
<evidence type="ECO:0000256" key="1">
    <source>
        <dbReference type="ARBA" id="ARBA00022801"/>
    </source>
</evidence>
<reference evidence="3 4" key="1">
    <citation type="submission" date="2019-12" db="EMBL/GenBank/DDBJ databases">
        <title>The draft genomic sequence of strain Chitinophaga oryziterrae JCM 16595.</title>
        <authorList>
            <person name="Zhang X."/>
        </authorList>
    </citation>
    <scope>NUCLEOTIDE SEQUENCE [LARGE SCALE GENOMIC DNA]</scope>
    <source>
        <strain evidence="3 4">JCM 16595</strain>
    </source>
</reference>
<dbReference type="Proteomes" id="UP000468388">
    <property type="component" value="Unassembled WGS sequence"/>
</dbReference>
<dbReference type="SUPFAM" id="SSF53474">
    <property type="entry name" value="alpha/beta-Hydrolases"/>
    <property type="match status" value="1"/>
</dbReference>
<proteinExistence type="predicted"/>
<dbReference type="Gene3D" id="2.120.10.30">
    <property type="entry name" value="TolB, C-terminal domain"/>
    <property type="match status" value="1"/>
</dbReference>
<organism evidence="3 4">
    <name type="scientific">Chitinophaga oryziterrae</name>
    <dbReference type="NCBI Taxonomy" id="1031224"/>
    <lineage>
        <taxon>Bacteria</taxon>
        <taxon>Pseudomonadati</taxon>
        <taxon>Bacteroidota</taxon>
        <taxon>Chitinophagia</taxon>
        <taxon>Chitinophagales</taxon>
        <taxon>Chitinophagaceae</taxon>
        <taxon>Chitinophaga</taxon>
    </lineage>
</organism>
<dbReference type="AlphaFoldDB" id="A0A6N8J853"/>
<keyword evidence="1" id="KW-0378">Hydrolase</keyword>
<dbReference type="PANTHER" id="PTHR42776:SF27">
    <property type="entry name" value="DIPEPTIDYL PEPTIDASE FAMILY MEMBER 6"/>
    <property type="match status" value="1"/>
</dbReference>
<evidence type="ECO:0000313" key="4">
    <source>
        <dbReference type="Proteomes" id="UP000468388"/>
    </source>
</evidence>
<comment type="caution">
    <text evidence="3">The sequence shown here is derived from an EMBL/GenBank/DDBJ whole genome shotgun (WGS) entry which is preliminary data.</text>
</comment>
<feature type="domain" description="Peptidase S9 prolyl oligopeptidase catalytic" evidence="2">
    <location>
        <begin position="651"/>
        <end position="828"/>
    </location>
</feature>
<gene>
    <name evidence="3" type="ORF">GO495_12545</name>
</gene>
<dbReference type="RefSeq" id="WP_157300046.1">
    <property type="nucleotide sequence ID" value="NZ_BAAAZB010000025.1"/>
</dbReference>
<dbReference type="EMBL" id="WRXO01000003">
    <property type="protein sequence ID" value="MVT41417.1"/>
    <property type="molecule type" value="Genomic_DNA"/>
</dbReference>
<evidence type="ECO:0000259" key="2">
    <source>
        <dbReference type="Pfam" id="PF00326"/>
    </source>
</evidence>
<dbReference type="Pfam" id="PF00326">
    <property type="entry name" value="Peptidase_S9"/>
    <property type="match status" value="1"/>
</dbReference>
<dbReference type="Gene3D" id="3.40.50.1820">
    <property type="entry name" value="alpha/beta hydrolase"/>
    <property type="match status" value="1"/>
</dbReference>
<dbReference type="InterPro" id="IPR001375">
    <property type="entry name" value="Peptidase_S9_cat"/>
</dbReference>
<dbReference type="GO" id="GO:0006508">
    <property type="term" value="P:proteolysis"/>
    <property type="evidence" value="ECO:0007669"/>
    <property type="project" value="InterPro"/>
</dbReference>
<dbReference type="SUPFAM" id="SSF82171">
    <property type="entry name" value="DPP6 N-terminal domain-like"/>
    <property type="match status" value="1"/>
</dbReference>
<accession>A0A6N8J853</accession>
<protein>
    <submittedName>
        <fullName evidence="3">Prolyl oligopeptidase family serine peptidase</fullName>
    </submittedName>
</protein>
<name>A0A6N8J853_9BACT</name>
<sequence length="852" mass="97734">MKSLLIGVMIGCTLPVFSQKKTLDTSAYKEWRYLAVPTISYDGEWVMYHYAEGNTTYLANTHNGKEIQLDNVRSTDFFDYGKWLKYTTPKDSMVLVRLKDGKKVLWDKSSYINCGTASANVIYGNNRMVIWNVETNDSTVIEHEGKYTLYGQSIIYIRNMKLLAGPLKGEKKILFTGDVTDYSFDPEKGTGTILSDNRLYTFSVKKGVPQQILNFNEIEAPAGYRIETRAYEITAETKEFLPDLIPLHPVAPAAGKRGNTGFELELWTWNEPVTQRKQRRGVYNKTALDEPKYIYHIDKKKWVEVRGENMNGFLMAPDADNYNYVLQTDPKPYIYTIDWRYNNNDDIYMVNVHTGERTLVAKDCYANPQWSPNGKYAVIYNAVKKEWQVLDTATRQFIDISDQIGYPVHEEDFDMPKPAPSYGLAGWADGGSSAVIYDRYDLWVIDLSGKKKAYSVTNGYGRQHGVRFRLLSAEYNEHLDISKPLLLHSFNEHTKAKGVYRLANHKVEALVDDPAYSVKVMEMAGDGKSCVFSKENYNTCEDLWWGCSDFTRQQRLTDINPQQKDYNWGSAKVVQWKNYEGRENQGLLYLPENYDSTKTYPMIVDFYETHTEDLHEYFTPMYSTCTINIPTYVSNGYVVFRPDVHFTVGEPGESAYNAVVSGTSAMIERGIADKAHIGLQGHSWSGYEVAYIITRTNIFACVNAGAAVTNMTYNYFAVRSNGAPCIFKYETEQSRIGKNLWEGKDLYIKNSPIFNADKIQTPLLIFHNDKDGAVAFTQGLDLFLAMRRLAKPAWLLNYKGEDHTLNGLPAQKDWTIRMGQFFDHYLKDKPMPKWMKEGISVDERNVDQKYDY</sequence>
<keyword evidence="4" id="KW-1185">Reference proteome</keyword>
<dbReference type="GO" id="GO:0004252">
    <property type="term" value="F:serine-type endopeptidase activity"/>
    <property type="evidence" value="ECO:0007669"/>
    <property type="project" value="TreeGrafter"/>
</dbReference>
<dbReference type="PANTHER" id="PTHR42776">
    <property type="entry name" value="SERINE PEPTIDASE S9 FAMILY MEMBER"/>
    <property type="match status" value="1"/>
</dbReference>